<dbReference type="PANTHER" id="PTHR35041">
    <property type="entry name" value="MEDIATOR OF RNA POLYMERASE II TRANSCRIPTION SUBUNIT 1"/>
    <property type="match status" value="1"/>
</dbReference>
<keyword evidence="1" id="KW-0812">Transmembrane</keyword>
<dbReference type="Proteomes" id="UP000053477">
    <property type="component" value="Unassembled WGS sequence"/>
</dbReference>
<evidence type="ECO:0000313" key="2">
    <source>
        <dbReference type="EMBL" id="KLO16635.1"/>
    </source>
</evidence>
<proteinExistence type="predicted"/>
<dbReference type="PANTHER" id="PTHR35041:SF6">
    <property type="entry name" value="FORMYLMETHIONINE DEFORMYLASE-LIKE PROTEIN-RELATED"/>
    <property type="match status" value="1"/>
</dbReference>
<reference evidence="2 3" key="1">
    <citation type="submission" date="2015-04" db="EMBL/GenBank/DDBJ databases">
        <title>Complete genome sequence of Schizopora paradoxa KUC8140, a cosmopolitan wood degrader in East Asia.</title>
        <authorList>
            <consortium name="DOE Joint Genome Institute"/>
            <person name="Min B."/>
            <person name="Park H."/>
            <person name="Jang Y."/>
            <person name="Kim J.-J."/>
            <person name="Kim K.H."/>
            <person name="Pangilinan J."/>
            <person name="Lipzen A."/>
            <person name="Riley R."/>
            <person name="Grigoriev I.V."/>
            <person name="Spatafora J.W."/>
            <person name="Choi I.-G."/>
        </authorList>
    </citation>
    <scope>NUCLEOTIDE SEQUENCE [LARGE SCALE GENOMIC DNA]</scope>
    <source>
        <strain evidence="2 3">KUC8140</strain>
    </source>
</reference>
<dbReference type="EMBL" id="KQ085913">
    <property type="protein sequence ID" value="KLO16635.1"/>
    <property type="molecule type" value="Genomic_DNA"/>
</dbReference>
<dbReference type="AlphaFoldDB" id="A0A0H2RX44"/>
<keyword evidence="3" id="KW-1185">Reference proteome</keyword>
<evidence type="ECO:0008006" key="4">
    <source>
        <dbReference type="Google" id="ProtNLM"/>
    </source>
</evidence>
<feature type="transmembrane region" description="Helical" evidence="1">
    <location>
        <begin position="569"/>
        <end position="590"/>
    </location>
</feature>
<organism evidence="2 3">
    <name type="scientific">Schizopora paradoxa</name>
    <dbReference type="NCBI Taxonomy" id="27342"/>
    <lineage>
        <taxon>Eukaryota</taxon>
        <taxon>Fungi</taxon>
        <taxon>Dikarya</taxon>
        <taxon>Basidiomycota</taxon>
        <taxon>Agaricomycotina</taxon>
        <taxon>Agaricomycetes</taxon>
        <taxon>Hymenochaetales</taxon>
        <taxon>Schizoporaceae</taxon>
        <taxon>Schizopora</taxon>
    </lineage>
</organism>
<dbReference type="InParanoid" id="A0A0H2RX44"/>
<feature type="transmembrane region" description="Helical" evidence="1">
    <location>
        <begin position="159"/>
        <end position="180"/>
    </location>
</feature>
<sequence length="644" mass="69722">MQNASISLLSGKIGYGINQDTIATNNLENVSTTCSSSITTYTYNSTRLLWTYGVALAVSVIFVTYCVGLILRNGAGPKFSVSSLIGMALNSDMICAEKKLRRRTKIRLLSTDYGQRRFIPVSIVPSTLDEAPSDKFRACPFCNLRSTGSRFLMAAQWKMVFFIIGAVCAMAINHAFYHYVNGKVPSSSLQISDPSGWLLNQTIVSDIGIALAYVGQTFIAVVIVTACHQFFWLTVRNRGLAILAIDFVMKAQDNPFSFSTLSALRVSIIVPLLTFLAASTPLVSIFAPGSIKVTTDFNRLESCTVLAPRDMSSLAVNAPSSGEGGANNTPLQTVLASGSYIPPIDVCGLSFSAQRSRCSYDLQFTGPGFNCENVTTSNTYSAFVSPQLWSSAVLFQATSIPLTANDLPIKVFVQTWDVKRSEYQATTCTSVARSYSVSVQVSEGNPPILDVTGSRIVSSIQANISQKITFTIIYSLDQVYLLSGTTSSNIPQVLPTGAGGIGSIEADGNITWNANLAQALEEFSQNATLSVLSGQISTFNVDIPNVLENITTTCTYTFTAYEYTPQRLFLTYGIGIFVTILCAILGSVAIRRNGVDESMDFSRLLRAILNERMYEARENLNGETVIKADETPEGALAPVVDYSL</sequence>
<gene>
    <name evidence="2" type="ORF">SCHPADRAFT_201465</name>
</gene>
<feature type="transmembrane region" description="Helical" evidence="1">
    <location>
        <begin position="207"/>
        <end position="235"/>
    </location>
</feature>
<evidence type="ECO:0000256" key="1">
    <source>
        <dbReference type="SAM" id="Phobius"/>
    </source>
</evidence>
<protein>
    <recommendedName>
        <fullName evidence="4">Transmembrane protein</fullName>
    </recommendedName>
</protein>
<name>A0A0H2RX44_9AGAM</name>
<feature type="transmembrane region" description="Helical" evidence="1">
    <location>
        <begin position="49"/>
        <end position="71"/>
    </location>
</feature>
<keyword evidence="1" id="KW-1133">Transmembrane helix</keyword>
<feature type="transmembrane region" description="Helical" evidence="1">
    <location>
        <begin position="256"/>
        <end position="278"/>
    </location>
</feature>
<accession>A0A0H2RX44</accession>
<keyword evidence="1" id="KW-0472">Membrane</keyword>
<evidence type="ECO:0000313" key="3">
    <source>
        <dbReference type="Proteomes" id="UP000053477"/>
    </source>
</evidence>
<dbReference type="OrthoDB" id="3198553at2759"/>